<proteinExistence type="predicted"/>
<keyword evidence="5" id="KW-1185">Reference proteome</keyword>
<evidence type="ECO:0000256" key="2">
    <source>
        <dbReference type="ARBA" id="ARBA00022840"/>
    </source>
</evidence>
<dbReference type="Proteomes" id="UP000017429">
    <property type="component" value="Chromosome"/>
</dbReference>
<accession>V2PXS0</accession>
<dbReference type="PANTHER" id="PTHR11361:SF99">
    <property type="entry name" value="DNA MISMATCH REPAIR PROTEIN"/>
    <property type="match status" value="1"/>
</dbReference>
<dbReference type="Gene3D" id="3.40.50.300">
    <property type="entry name" value="P-loop containing nucleotide triphosphate hydrolases"/>
    <property type="match status" value="1"/>
</dbReference>
<dbReference type="Gene3D" id="1.10.1420.10">
    <property type="match status" value="1"/>
</dbReference>
<dbReference type="InterPro" id="IPR000432">
    <property type="entry name" value="DNA_mismatch_repair_MutS_C"/>
</dbReference>
<reference evidence="4" key="1">
    <citation type="journal article" date="2014" name="Genome Announc.">
        <title>Draft genome sequences of the altered schaedler flora, a defined bacterial community from gnotobiotic mice.</title>
        <authorList>
            <person name="Wannemuehler M.J."/>
            <person name="Overstreet A.M."/>
            <person name="Ward D.V."/>
            <person name="Phillips G.J."/>
        </authorList>
    </citation>
    <scope>NUCLEOTIDE SEQUENCE</scope>
    <source>
        <strain evidence="4">ASF457</strain>
    </source>
</reference>
<dbReference type="InterPro" id="IPR036187">
    <property type="entry name" value="DNA_mismatch_repair_MutS_sf"/>
</dbReference>
<dbReference type="PANTHER" id="PTHR11361">
    <property type="entry name" value="DNA MISMATCH REPAIR PROTEIN MUTS FAMILY MEMBER"/>
    <property type="match status" value="1"/>
</dbReference>
<dbReference type="OrthoDB" id="9802448at2"/>
<dbReference type="InterPro" id="IPR027417">
    <property type="entry name" value="P-loop_NTPase"/>
</dbReference>
<organism evidence="4 5">
    <name type="scientific">Mucispirillum schaedleri ASF457</name>
    <dbReference type="NCBI Taxonomy" id="1379858"/>
    <lineage>
        <taxon>Bacteria</taxon>
        <taxon>Pseudomonadati</taxon>
        <taxon>Deferribacterota</taxon>
        <taxon>Deferribacteres</taxon>
        <taxon>Deferribacterales</taxon>
        <taxon>Mucispirillaceae</taxon>
        <taxon>Mucispirillum</taxon>
    </lineage>
</organism>
<dbReference type="GO" id="GO:0030983">
    <property type="term" value="F:mismatched DNA binding"/>
    <property type="evidence" value="ECO:0007669"/>
    <property type="project" value="InterPro"/>
</dbReference>
<gene>
    <name evidence="4" type="primary">mutS_1</name>
    <name evidence="4" type="ORF">N508_000149</name>
</gene>
<dbReference type="KEGG" id="msch:N508_000149"/>
<dbReference type="GO" id="GO:0140664">
    <property type="term" value="F:ATP-dependent DNA damage sensor activity"/>
    <property type="evidence" value="ECO:0007669"/>
    <property type="project" value="InterPro"/>
</dbReference>
<dbReference type="RefSeq" id="WP_023276164.1">
    <property type="nucleotide sequence ID" value="NZ_CP097562.1"/>
</dbReference>
<dbReference type="SMART" id="SM00534">
    <property type="entry name" value="MUTSac"/>
    <property type="match status" value="1"/>
</dbReference>
<keyword evidence="3" id="KW-0238">DNA-binding</keyword>
<dbReference type="AlphaFoldDB" id="V2PXS0"/>
<dbReference type="eggNOG" id="COG0249">
    <property type="taxonomic scope" value="Bacteria"/>
</dbReference>
<reference evidence="4" key="2">
    <citation type="submission" date="2022-05" db="EMBL/GenBank/DDBJ databases">
        <authorList>
            <person name="Proctor A.L."/>
            <person name="Phillips G.J."/>
            <person name="Wannemuehler M.J."/>
        </authorList>
    </citation>
    <scope>NUCLEOTIDE SEQUENCE</scope>
    <source>
        <strain evidence="4">ASF457</strain>
    </source>
</reference>
<reference evidence="4" key="3">
    <citation type="submission" date="2022-06" db="EMBL/GenBank/DDBJ databases">
        <title>Resources to Facilitate Use of the Altered Schaedler Flora (ASF) Mouse Model to Study Microbiome Function.</title>
        <authorList>
            <person name="Proctor A."/>
            <person name="Parvinroo S."/>
            <person name="Richie T."/>
            <person name="Jia X."/>
            <person name="Lee S.T.M."/>
            <person name="Karp P.D."/>
            <person name="Paley S."/>
            <person name="Kostic A.D."/>
            <person name="Pierre J.F."/>
            <person name="Wannemuehler M.J."/>
            <person name="Phillips G.J."/>
        </authorList>
    </citation>
    <scope>NUCLEOTIDE SEQUENCE</scope>
    <source>
        <strain evidence="4">ASF457</strain>
    </source>
</reference>
<dbReference type="GO" id="GO:0005524">
    <property type="term" value="F:ATP binding"/>
    <property type="evidence" value="ECO:0007669"/>
    <property type="project" value="UniProtKB-KW"/>
</dbReference>
<dbReference type="SUPFAM" id="SSF48334">
    <property type="entry name" value="DNA repair protein MutS, domain III"/>
    <property type="match status" value="1"/>
</dbReference>
<protein>
    <submittedName>
        <fullName evidence="4">DNA mismatch repair protein MutS</fullName>
    </submittedName>
</protein>
<dbReference type="GO" id="GO:0006298">
    <property type="term" value="P:mismatch repair"/>
    <property type="evidence" value="ECO:0007669"/>
    <property type="project" value="InterPro"/>
</dbReference>
<dbReference type="InterPro" id="IPR045076">
    <property type="entry name" value="MutS"/>
</dbReference>
<dbReference type="Pfam" id="PF00488">
    <property type="entry name" value="MutS_V"/>
    <property type="match status" value="1"/>
</dbReference>
<keyword evidence="1" id="KW-0547">Nucleotide-binding</keyword>
<sequence>MDNRVLLFYKNKLNSLSKEVNKYNNINKYTAVGKLASFIFAVGLFIFWYFNSIFNILFLTIPFLVYIFLIIFGQKYIDLYTKNKNLYELISDEISFLNKNYDVFRPNIHFIEYTHNYAYDLDIFEKGALYHSINRCTTADGEELLQQLLLNPKRSSEDIIKMQDSVKEMMPLREVSHNISSISYKNPVSLDNFIKTVSRDITPPKKIAVIYVYISASATILSFIAYGFGLIPSFIPLGLFIYQFTTASLFAKKTNDEYSKLNKANNAAKIYLLISETIKDNNFQSEMLKSIKDDMCAVSSKVKELQKINSEFDQRNSGLYYLISNGLFLRDIILSYKINKWIKENIYNIPVWNKAAAYIDVINSISVFGYNNSDFIFPVINSSTIIKAENMSHPLIDSLKRVGNNIEINKTHKFLIITGANMAGKSTFIRSIGVNLILASMGAPVCASSFEFSSVDIFSSMRTSDKLMDSSSYFHAELQRLKLLKEKAEKSEKMLVLLDEILKGTNSQDKLQGSKLVLLKFIKLNITGILATHDTALGSLSEEYIENFENYFFDFDIDEIGEMHFDYKLKKGISNNMNASILLKNVLND</sequence>
<evidence type="ECO:0000313" key="5">
    <source>
        <dbReference type="Proteomes" id="UP000017429"/>
    </source>
</evidence>
<name>V2PXS0_9BACT</name>
<evidence type="ECO:0000313" key="4">
    <source>
        <dbReference type="EMBL" id="USF23094.1"/>
    </source>
</evidence>
<dbReference type="GO" id="GO:0005829">
    <property type="term" value="C:cytosol"/>
    <property type="evidence" value="ECO:0007669"/>
    <property type="project" value="TreeGrafter"/>
</dbReference>
<keyword evidence="2" id="KW-0067">ATP-binding</keyword>
<evidence type="ECO:0000256" key="3">
    <source>
        <dbReference type="ARBA" id="ARBA00023125"/>
    </source>
</evidence>
<evidence type="ECO:0000256" key="1">
    <source>
        <dbReference type="ARBA" id="ARBA00022741"/>
    </source>
</evidence>
<dbReference type="EMBL" id="CP097562">
    <property type="protein sequence ID" value="USF23094.1"/>
    <property type="molecule type" value="Genomic_DNA"/>
</dbReference>
<dbReference type="SUPFAM" id="SSF52540">
    <property type="entry name" value="P-loop containing nucleoside triphosphate hydrolases"/>
    <property type="match status" value="1"/>
</dbReference>